<protein>
    <recommendedName>
        <fullName evidence="1">N-acetyltransferase domain-containing protein</fullName>
    </recommendedName>
</protein>
<dbReference type="PROSITE" id="PS51186">
    <property type="entry name" value="GNAT"/>
    <property type="match status" value="1"/>
</dbReference>
<dbReference type="EMBL" id="JRLZ01000021">
    <property type="protein sequence ID" value="KGO93123.1"/>
    <property type="molecule type" value="Genomic_DNA"/>
</dbReference>
<dbReference type="PATRIC" id="fig|1107311.3.peg.3017"/>
<accession>V6RZC8</accession>
<dbReference type="Proteomes" id="UP000030149">
    <property type="component" value="Unassembled WGS sequence"/>
</dbReference>
<dbReference type="GO" id="GO:0016747">
    <property type="term" value="F:acyltransferase activity, transferring groups other than amino-acyl groups"/>
    <property type="evidence" value="ECO:0007669"/>
    <property type="project" value="InterPro"/>
</dbReference>
<dbReference type="STRING" id="1107311.Q767_15210"/>
<evidence type="ECO:0000259" key="1">
    <source>
        <dbReference type="PROSITE" id="PS51186"/>
    </source>
</evidence>
<dbReference type="InterPro" id="IPR051531">
    <property type="entry name" value="N-acetyltransferase"/>
</dbReference>
<reference evidence="3" key="1">
    <citation type="submission" date="2013-09" db="EMBL/GenBank/DDBJ databases">
        <authorList>
            <person name="Zeng Z."/>
            <person name="Chen C."/>
        </authorList>
    </citation>
    <scope>NUCLEOTIDE SEQUENCE [LARGE SCALE GENOMIC DNA]</scope>
    <source>
        <strain evidence="3">DK69</strain>
    </source>
</reference>
<name>V6RZC8_9FLAO</name>
<dbReference type="SUPFAM" id="SSF55729">
    <property type="entry name" value="Acyl-CoA N-acyltransferases (Nat)"/>
    <property type="match status" value="1"/>
</dbReference>
<dbReference type="eggNOG" id="COG1670">
    <property type="taxonomic scope" value="Bacteria"/>
</dbReference>
<dbReference type="Gene3D" id="3.40.630.30">
    <property type="match status" value="1"/>
</dbReference>
<dbReference type="PANTHER" id="PTHR43792:SF1">
    <property type="entry name" value="N-ACETYLTRANSFERASE DOMAIN-CONTAINING PROTEIN"/>
    <property type="match status" value="1"/>
</dbReference>
<dbReference type="PANTHER" id="PTHR43792">
    <property type="entry name" value="GNAT FAMILY, PUTATIVE (AFU_ORTHOLOGUE AFUA_3G00765)-RELATED-RELATED"/>
    <property type="match status" value="1"/>
</dbReference>
<organism evidence="2 3">
    <name type="scientific">Flavobacterium enshiense DK69</name>
    <dbReference type="NCBI Taxonomy" id="1107311"/>
    <lineage>
        <taxon>Bacteria</taxon>
        <taxon>Pseudomonadati</taxon>
        <taxon>Bacteroidota</taxon>
        <taxon>Flavobacteriia</taxon>
        <taxon>Flavobacteriales</taxon>
        <taxon>Flavobacteriaceae</taxon>
        <taxon>Flavobacterium</taxon>
    </lineage>
</organism>
<gene>
    <name evidence="2" type="ORF">Q767_15210</name>
</gene>
<evidence type="ECO:0000313" key="3">
    <source>
        <dbReference type="Proteomes" id="UP000030149"/>
    </source>
</evidence>
<sequence>MKYTLEGQETGRLKFRLLNIEDFDIWVELFENIEVCRFLGVDKIETPNERCKLWFDMTFERYKNGLGGANVLIDKFTNKIIGQSGLIVREIEGKQEIEIAYSILPEYRKKGFASESTKKCKDFAFENNFSQSLISIINIENINSEKVARSNGMRNDKSIEYNGMLVNIYRIDIGEWKKKNESKTADL</sequence>
<dbReference type="Pfam" id="PF13302">
    <property type="entry name" value="Acetyltransf_3"/>
    <property type="match status" value="1"/>
</dbReference>
<proteinExistence type="predicted"/>
<evidence type="ECO:0000313" key="2">
    <source>
        <dbReference type="EMBL" id="KGO93123.1"/>
    </source>
</evidence>
<dbReference type="RefSeq" id="WP_023575004.1">
    <property type="nucleotide sequence ID" value="NZ_AVCS01000032.1"/>
</dbReference>
<dbReference type="InterPro" id="IPR000182">
    <property type="entry name" value="GNAT_dom"/>
</dbReference>
<dbReference type="AlphaFoldDB" id="V6RZC8"/>
<reference evidence="2 3" key="2">
    <citation type="journal article" date="2015" name="Stand. Genomic Sci.">
        <title>High quality draft genomic sequence of Flavobacterium enshiense DK69(T) and comparison among Flavobacterium genomes.</title>
        <authorList>
            <person name="Zeng Z."/>
            <person name="Chen C."/>
            <person name="Du H."/>
            <person name="Wang G."/>
            <person name="Li M."/>
        </authorList>
    </citation>
    <scope>NUCLEOTIDE SEQUENCE [LARGE SCALE GENOMIC DNA]</scope>
    <source>
        <strain evidence="2 3">DK69</strain>
    </source>
</reference>
<dbReference type="InterPro" id="IPR016181">
    <property type="entry name" value="Acyl_CoA_acyltransferase"/>
</dbReference>
<feature type="domain" description="N-acetyltransferase" evidence="1">
    <location>
        <begin position="13"/>
        <end position="172"/>
    </location>
</feature>
<dbReference type="OrthoDB" id="9788916at2"/>
<comment type="caution">
    <text evidence="2">The sequence shown here is derived from an EMBL/GenBank/DDBJ whole genome shotgun (WGS) entry which is preliminary data.</text>
</comment>
<keyword evidence="3" id="KW-1185">Reference proteome</keyword>